<dbReference type="InterPro" id="IPR001007">
    <property type="entry name" value="VWF_dom"/>
</dbReference>
<dbReference type="Gene3D" id="2.60.120.290">
    <property type="entry name" value="Spermadhesin, CUB domain"/>
    <property type="match status" value="1"/>
</dbReference>
<dbReference type="Gene3D" id="6.20.200.20">
    <property type="match status" value="7"/>
</dbReference>
<dbReference type="GO" id="GO:0005886">
    <property type="term" value="C:plasma membrane"/>
    <property type="evidence" value="ECO:0007669"/>
    <property type="project" value="TreeGrafter"/>
</dbReference>
<feature type="disulfide bond" evidence="2">
    <location>
        <begin position="48"/>
        <end position="57"/>
    </location>
</feature>
<keyword evidence="1 2" id="KW-1015">Disulfide bond</keyword>
<feature type="signal peptide" evidence="3">
    <location>
        <begin position="1"/>
        <end position="18"/>
    </location>
</feature>
<dbReference type="SUPFAM" id="SSF57603">
    <property type="entry name" value="FnI-like domain"/>
    <property type="match status" value="9"/>
</dbReference>
<feature type="domain" description="VWFC" evidence="6">
    <location>
        <begin position="820"/>
        <end position="878"/>
    </location>
</feature>
<dbReference type="Gene3D" id="2.10.70.10">
    <property type="entry name" value="Complement Module, domain 1"/>
    <property type="match status" value="2"/>
</dbReference>
<keyword evidence="3" id="KW-0732">Signal</keyword>
<dbReference type="CDD" id="cd00041">
    <property type="entry name" value="CUB"/>
    <property type="match status" value="1"/>
</dbReference>
<dbReference type="KEGG" id="aplc:110974852"/>
<accession>A0A8B7XQK0</accession>
<dbReference type="SMART" id="SM00215">
    <property type="entry name" value="VWC_out"/>
    <property type="match status" value="6"/>
</dbReference>
<dbReference type="Pfam" id="PF23334">
    <property type="entry name" value="VWC2L_2nd"/>
    <property type="match status" value="6"/>
</dbReference>
<dbReference type="Proteomes" id="UP000694845">
    <property type="component" value="Unplaced"/>
</dbReference>
<dbReference type="InterPro" id="IPR052624">
    <property type="entry name" value="CRIM1"/>
</dbReference>
<dbReference type="SMART" id="SM00214">
    <property type="entry name" value="VWC"/>
    <property type="match status" value="8"/>
</dbReference>
<dbReference type="PANTHER" id="PTHR46439:SF1">
    <property type="entry name" value="CYSTEINE-RICH MOTOR NEURON 1 PROTEIN"/>
    <property type="match status" value="1"/>
</dbReference>
<feature type="domain" description="VWFC" evidence="6">
    <location>
        <begin position="456"/>
        <end position="515"/>
    </location>
</feature>
<dbReference type="PROSITE" id="PS50026">
    <property type="entry name" value="EGF_3"/>
    <property type="match status" value="1"/>
</dbReference>
<dbReference type="SMART" id="SM00042">
    <property type="entry name" value="CUB"/>
    <property type="match status" value="1"/>
</dbReference>
<dbReference type="InterPro" id="IPR035914">
    <property type="entry name" value="Sperma_CUB_dom_sf"/>
</dbReference>
<evidence type="ECO:0000259" key="6">
    <source>
        <dbReference type="PROSITE" id="PS50184"/>
    </source>
</evidence>
<dbReference type="SUPFAM" id="SSF49854">
    <property type="entry name" value="Spermadhesin, CUB domain"/>
    <property type="match status" value="1"/>
</dbReference>
<evidence type="ECO:0000256" key="2">
    <source>
        <dbReference type="PROSITE-ProRule" id="PRU00076"/>
    </source>
</evidence>
<evidence type="ECO:0000313" key="8">
    <source>
        <dbReference type="RefSeq" id="XP_022082452.1"/>
    </source>
</evidence>
<reference evidence="8" key="1">
    <citation type="submission" date="2025-08" db="UniProtKB">
        <authorList>
            <consortium name="RefSeq"/>
        </authorList>
    </citation>
    <scope>IDENTIFICATION</scope>
</reference>
<dbReference type="Pfam" id="PF00093">
    <property type="entry name" value="VWC"/>
    <property type="match status" value="2"/>
</dbReference>
<evidence type="ECO:0000256" key="1">
    <source>
        <dbReference type="ARBA" id="ARBA00023157"/>
    </source>
</evidence>
<dbReference type="PROSITE" id="PS50184">
    <property type="entry name" value="VWFC_2"/>
    <property type="match status" value="8"/>
</dbReference>
<feature type="domain" description="VWFC" evidence="6">
    <location>
        <begin position="693"/>
        <end position="752"/>
    </location>
</feature>
<feature type="domain" description="VWFC" evidence="6">
    <location>
        <begin position="882"/>
        <end position="940"/>
    </location>
</feature>
<evidence type="ECO:0000259" key="4">
    <source>
        <dbReference type="PROSITE" id="PS01180"/>
    </source>
</evidence>
<feature type="chain" id="PRO_5034858742" evidence="3">
    <location>
        <begin position="19"/>
        <end position="944"/>
    </location>
</feature>
<comment type="caution">
    <text evidence="2">Lacks conserved residue(s) required for the propagation of feature annotation.</text>
</comment>
<protein>
    <submittedName>
        <fullName evidence="8">Cysteine-rich motor neuron 1 protein-like</fullName>
    </submittedName>
</protein>
<dbReference type="OrthoDB" id="8939548at2759"/>
<name>A0A8B7XQK0_ACAPL</name>
<feature type="domain" description="CUB" evidence="4">
    <location>
        <begin position="67"/>
        <end position="183"/>
    </location>
</feature>
<dbReference type="AlphaFoldDB" id="A0A8B7XQK0"/>
<dbReference type="PROSITE" id="PS01180">
    <property type="entry name" value="CUB"/>
    <property type="match status" value="1"/>
</dbReference>
<sequence>MSLLFVASLLCFGALVSGQLQECPDNPCGDHSTACFLKPDGVTPYCHCTPNYEGDFCDKFNRQRYSCSVPNRNFYGQKAGNFASQNYPANYPVSQACPYFIGSVDAKKFELTLHDLSFEKGKDELTIGTGSLVDVDGYEYLYDQEVYQTLPETLTLTGDRVWFNFYSDFNRANRGFNISWRIDGDECLDNPCGVGETCVDGEYSYVCQATGTPLILDEVVGEILGGGDVTGGGEVTGSGEVAGGGGRQCNIEGKMYDDGVQWDLTPCSYCTCRDGTGTCEYKQCLPIKCKIPIKKAGVCCHSCPPQRLFVNQVSYSLGSGSGSIISHKSNQIVLRVDVGYDFNRSSAEFYGSNLWKVGMYTKMKAEAGGGEISASEQILDKRKSNKKLENGDKLIFNRLKYNLDLTDRRCEDIEEICAVFDKGDNPNPEFTMVPEPNPDIFTSCQAVNCPPPPQSVTCRDEVNMRDYQDGEQWNPDPCTTCTCHSGHSDCVTLQCPLLDCAETRPVEGECCPQCLVEELGQCVYEGVTRDSGSTWAISDCVNCHCDDGSISCEFFGCQCPATPEELRNCGGYKNGDTWFESNCLQCTCTEGDINCEGIPCTPLNCTEKVQGETDCCPRCKDDPGKEPLPCRQGDKTYYHGQEWKLDDCITCACSNGYTSCAETKCLPLECEDPILTPGECCMACPDQPPNLGKPCSQNGRLYAHGENWEPDPCANCFCDSSQVICAVVACVIPLCPGRIVYDDPTACCPYCEPIQVTSCTQGDVEYPDGHTWNPEPCLSCSCRTGIVDCVATVCEILCLEYVQVPGQCCPECAEVPPLPMTCSYQGQDYVQGETFKEGPCSTCRCNNGTVACSAVSCELIYCEVAHVTPPGECCPICPALFCTDPTTGQRIENRQTYKPDPCTECQCSDGIPICVEVQCHPVEACVNTYIPDGECCAQCADGKN</sequence>
<feature type="domain" description="VWFC" evidence="6">
    <location>
        <begin position="572"/>
        <end position="620"/>
    </location>
</feature>
<feature type="domain" description="VWFC" evidence="6">
    <location>
        <begin position="247"/>
        <end position="304"/>
    </location>
</feature>
<evidence type="ECO:0000259" key="5">
    <source>
        <dbReference type="PROSITE" id="PS50026"/>
    </source>
</evidence>
<feature type="domain" description="EGF-like" evidence="5">
    <location>
        <begin position="19"/>
        <end position="58"/>
    </location>
</feature>
<dbReference type="Pfam" id="PF00431">
    <property type="entry name" value="CUB"/>
    <property type="match status" value="1"/>
</dbReference>
<dbReference type="GeneID" id="110974852"/>
<dbReference type="InterPro" id="IPR000742">
    <property type="entry name" value="EGF"/>
</dbReference>
<dbReference type="PROSITE" id="PS01208">
    <property type="entry name" value="VWFC_1"/>
    <property type="match status" value="5"/>
</dbReference>
<dbReference type="PANTHER" id="PTHR46439">
    <property type="entry name" value="CYSTEINE-RICH MOTOR NEURON 1 PROTEIN"/>
    <property type="match status" value="1"/>
</dbReference>
<evidence type="ECO:0000256" key="3">
    <source>
        <dbReference type="SAM" id="SignalP"/>
    </source>
</evidence>
<keyword evidence="2" id="KW-0245">EGF-like domain</keyword>
<feature type="domain" description="VWFC" evidence="6">
    <location>
        <begin position="628"/>
        <end position="685"/>
    </location>
</feature>
<proteinExistence type="predicted"/>
<gene>
    <name evidence="8" type="primary">LOC110974852</name>
</gene>
<keyword evidence="7" id="KW-1185">Reference proteome</keyword>
<organism evidence="7 8">
    <name type="scientific">Acanthaster planci</name>
    <name type="common">Crown-of-thorns starfish</name>
    <dbReference type="NCBI Taxonomy" id="133434"/>
    <lineage>
        <taxon>Eukaryota</taxon>
        <taxon>Metazoa</taxon>
        <taxon>Echinodermata</taxon>
        <taxon>Eleutherozoa</taxon>
        <taxon>Asterozoa</taxon>
        <taxon>Asteroidea</taxon>
        <taxon>Valvatacea</taxon>
        <taxon>Valvatida</taxon>
        <taxon>Acanthasteridae</taxon>
        <taxon>Acanthaster</taxon>
    </lineage>
</organism>
<dbReference type="InterPro" id="IPR000859">
    <property type="entry name" value="CUB_dom"/>
</dbReference>
<dbReference type="PROSITE" id="PS00022">
    <property type="entry name" value="EGF_1"/>
    <property type="match status" value="1"/>
</dbReference>
<evidence type="ECO:0000313" key="7">
    <source>
        <dbReference type="Proteomes" id="UP000694845"/>
    </source>
</evidence>
<feature type="domain" description="VWFC" evidence="6">
    <location>
        <begin position="757"/>
        <end position="813"/>
    </location>
</feature>
<dbReference type="RefSeq" id="XP_022082452.1">
    <property type="nucleotide sequence ID" value="XM_022226760.1"/>
</dbReference>